<sequence>MRTDPSTTAGASSPTRGRHLSALDGLRGLAIIGVLLFHTGHLDGGFLGVDLFFVLSGFLITGLLIREIETTGRVSLIAFWGRRLRRLLPALALMLVAVTLLVRATGPAALVRSTLADGPWVQANLVNWHLLAQSAGYWDRFGGDRVFGHLWSIAVEEQFYLLWPLLLALAALRGTRTGTPVTVLATALAAASLLATALLLDPADPTRVYTGTDTRAFSLLLGALAATPAVRQWTARFAERATGAATAATAGAAAVIAALWLLADGTTSPWLYPGGLFAHALACAVLIVLTAHGPRGPVARVLSWEPLRWTGLISYSLYLWHWPVIVLLSPEATGLTGWWWTGAVVAVSVALAAASTFLVENPIRFRAGWATGRRGATAFAAVMVVLAVLWTAVPVPPPPSVDVGALD</sequence>
<dbReference type="EMBL" id="JACCFS010000001">
    <property type="protein sequence ID" value="NYJ32581.1"/>
    <property type="molecule type" value="Genomic_DNA"/>
</dbReference>
<feature type="domain" description="Acyltransferase 3" evidence="2">
    <location>
        <begin position="22"/>
        <end position="354"/>
    </location>
</feature>
<organism evidence="3 4">
    <name type="scientific">Nocardiopsis aegyptia</name>
    <dbReference type="NCBI Taxonomy" id="220378"/>
    <lineage>
        <taxon>Bacteria</taxon>
        <taxon>Bacillati</taxon>
        <taxon>Actinomycetota</taxon>
        <taxon>Actinomycetes</taxon>
        <taxon>Streptosporangiales</taxon>
        <taxon>Nocardiopsidaceae</taxon>
        <taxon>Nocardiopsis</taxon>
    </lineage>
</organism>
<feature type="transmembrane region" description="Helical" evidence="1">
    <location>
        <begin position="86"/>
        <end position="105"/>
    </location>
</feature>
<evidence type="ECO:0000256" key="1">
    <source>
        <dbReference type="SAM" id="Phobius"/>
    </source>
</evidence>
<keyword evidence="4" id="KW-1185">Reference proteome</keyword>
<dbReference type="RefSeq" id="WP_179820474.1">
    <property type="nucleotide sequence ID" value="NZ_JACCFS010000001.1"/>
</dbReference>
<evidence type="ECO:0000313" key="4">
    <source>
        <dbReference type="Proteomes" id="UP000572051"/>
    </source>
</evidence>
<keyword evidence="1" id="KW-0812">Transmembrane</keyword>
<name>A0A7Z0J852_9ACTN</name>
<comment type="caution">
    <text evidence="3">The sequence shown here is derived from an EMBL/GenBank/DDBJ whole genome shotgun (WGS) entry which is preliminary data.</text>
</comment>
<evidence type="ECO:0000259" key="2">
    <source>
        <dbReference type="Pfam" id="PF01757"/>
    </source>
</evidence>
<feature type="transmembrane region" description="Helical" evidence="1">
    <location>
        <begin position="269"/>
        <end position="291"/>
    </location>
</feature>
<gene>
    <name evidence="3" type="ORF">HNR10_000462</name>
</gene>
<keyword evidence="1" id="KW-1133">Transmembrane helix</keyword>
<feature type="transmembrane region" description="Helical" evidence="1">
    <location>
        <begin position="242"/>
        <end position="263"/>
    </location>
</feature>
<feature type="transmembrane region" description="Helical" evidence="1">
    <location>
        <begin position="181"/>
        <end position="200"/>
    </location>
</feature>
<accession>A0A7Z0J852</accession>
<feature type="transmembrane region" description="Helical" evidence="1">
    <location>
        <begin position="371"/>
        <end position="393"/>
    </location>
</feature>
<feature type="transmembrane region" description="Helical" evidence="1">
    <location>
        <begin position="45"/>
        <end position="65"/>
    </location>
</feature>
<dbReference type="InterPro" id="IPR002656">
    <property type="entry name" value="Acyl_transf_3_dom"/>
</dbReference>
<feature type="transmembrane region" description="Helical" evidence="1">
    <location>
        <begin position="338"/>
        <end position="359"/>
    </location>
</feature>
<feature type="transmembrane region" description="Helical" evidence="1">
    <location>
        <begin position="158"/>
        <end position="174"/>
    </location>
</feature>
<evidence type="ECO:0000313" key="3">
    <source>
        <dbReference type="EMBL" id="NYJ32581.1"/>
    </source>
</evidence>
<protein>
    <submittedName>
        <fullName evidence="3">Peptidoglycan/LPS O-acetylase OafA/YrhL</fullName>
    </submittedName>
</protein>
<reference evidence="3 4" key="1">
    <citation type="submission" date="2020-07" db="EMBL/GenBank/DDBJ databases">
        <title>Sequencing the genomes of 1000 actinobacteria strains.</title>
        <authorList>
            <person name="Klenk H.-P."/>
        </authorList>
    </citation>
    <scope>NUCLEOTIDE SEQUENCE [LARGE SCALE GENOMIC DNA]</scope>
    <source>
        <strain evidence="3 4">DSM 44442</strain>
    </source>
</reference>
<dbReference type="Pfam" id="PF01757">
    <property type="entry name" value="Acyl_transf_3"/>
    <property type="match status" value="1"/>
</dbReference>
<dbReference type="PANTHER" id="PTHR23028:SF53">
    <property type="entry name" value="ACYL_TRANSF_3 DOMAIN-CONTAINING PROTEIN"/>
    <property type="match status" value="1"/>
</dbReference>
<dbReference type="GO" id="GO:0016020">
    <property type="term" value="C:membrane"/>
    <property type="evidence" value="ECO:0007669"/>
    <property type="project" value="TreeGrafter"/>
</dbReference>
<keyword evidence="1" id="KW-0472">Membrane</keyword>
<proteinExistence type="predicted"/>
<dbReference type="AlphaFoldDB" id="A0A7Z0J852"/>
<dbReference type="GO" id="GO:0016747">
    <property type="term" value="F:acyltransferase activity, transferring groups other than amino-acyl groups"/>
    <property type="evidence" value="ECO:0007669"/>
    <property type="project" value="InterPro"/>
</dbReference>
<dbReference type="PANTHER" id="PTHR23028">
    <property type="entry name" value="ACETYLTRANSFERASE"/>
    <property type="match status" value="1"/>
</dbReference>
<dbReference type="GO" id="GO:0009103">
    <property type="term" value="P:lipopolysaccharide biosynthetic process"/>
    <property type="evidence" value="ECO:0007669"/>
    <property type="project" value="TreeGrafter"/>
</dbReference>
<dbReference type="InterPro" id="IPR050879">
    <property type="entry name" value="Acyltransferase_3"/>
</dbReference>
<dbReference type="Proteomes" id="UP000572051">
    <property type="component" value="Unassembled WGS sequence"/>
</dbReference>